<keyword evidence="11" id="KW-1185">Reference proteome</keyword>
<keyword evidence="4 8" id="KW-0808">Transferase</keyword>
<dbReference type="RefSeq" id="WP_188636170.1">
    <property type="nucleotide sequence ID" value="NZ_BMNN01000003.1"/>
</dbReference>
<evidence type="ECO:0000256" key="1">
    <source>
        <dbReference type="ARBA" id="ARBA00022490"/>
    </source>
</evidence>
<feature type="binding site" evidence="8">
    <location>
        <position position="153"/>
    </location>
    <ligand>
        <name>substrate</name>
    </ligand>
</feature>
<dbReference type="SMART" id="SM00359">
    <property type="entry name" value="PUA"/>
    <property type="match status" value="1"/>
</dbReference>
<dbReference type="InterPro" id="IPR001057">
    <property type="entry name" value="Glu/AcGlu_kinase"/>
</dbReference>
<dbReference type="PRINTS" id="PR00474">
    <property type="entry name" value="GLU5KINASE"/>
</dbReference>
<dbReference type="Gene3D" id="2.30.130.10">
    <property type="entry name" value="PUA domain"/>
    <property type="match status" value="1"/>
</dbReference>
<evidence type="ECO:0000313" key="11">
    <source>
        <dbReference type="Proteomes" id="UP000633263"/>
    </source>
</evidence>
<dbReference type="InterPro" id="IPR002478">
    <property type="entry name" value="PUA"/>
</dbReference>
<dbReference type="CDD" id="cd21157">
    <property type="entry name" value="PUA_G5K"/>
    <property type="match status" value="1"/>
</dbReference>
<comment type="catalytic activity">
    <reaction evidence="8">
        <text>L-glutamate + ATP = L-glutamyl 5-phosphate + ADP</text>
        <dbReference type="Rhea" id="RHEA:14877"/>
        <dbReference type="ChEBI" id="CHEBI:29985"/>
        <dbReference type="ChEBI" id="CHEBI:30616"/>
        <dbReference type="ChEBI" id="CHEBI:58274"/>
        <dbReference type="ChEBI" id="CHEBI:456216"/>
        <dbReference type="EC" id="2.7.2.11"/>
    </reaction>
</comment>
<dbReference type="Pfam" id="PF01472">
    <property type="entry name" value="PUA"/>
    <property type="match status" value="1"/>
</dbReference>
<evidence type="ECO:0000256" key="6">
    <source>
        <dbReference type="ARBA" id="ARBA00022777"/>
    </source>
</evidence>
<keyword evidence="2 8" id="KW-0028">Amino-acid biosynthesis</keyword>
<gene>
    <name evidence="8 10" type="primary">proB</name>
    <name evidence="10" type="ORF">GCM10009083_16660</name>
</gene>
<comment type="function">
    <text evidence="8">Catalyzes the transfer of a phosphate group to glutamate to form L-glutamate 5-phosphate.</text>
</comment>
<dbReference type="InterPro" id="IPR019797">
    <property type="entry name" value="Glutamate_5-kinase_CS"/>
</dbReference>
<comment type="caution">
    <text evidence="8">Lacks conserved residue(s) required for the propagation of feature annotation.</text>
</comment>
<keyword evidence="5 8" id="KW-0547">Nucleotide-binding</keyword>
<name>A0ABQ2CQ49_9GAMM</name>
<evidence type="ECO:0000256" key="2">
    <source>
        <dbReference type="ARBA" id="ARBA00022605"/>
    </source>
</evidence>
<dbReference type="PANTHER" id="PTHR43654:SF1">
    <property type="entry name" value="ISOPENTENYL PHOSPHATE KINASE"/>
    <property type="match status" value="1"/>
</dbReference>
<feature type="binding site" evidence="8">
    <location>
        <position position="141"/>
    </location>
    <ligand>
        <name>substrate</name>
    </ligand>
</feature>
<dbReference type="EMBL" id="BMNN01000003">
    <property type="protein sequence ID" value="GGJ00526.1"/>
    <property type="molecule type" value="Genomic_DNA"/>
</dbReference>
<feature type="binding site" evidence="8">
    <location>
        <position position="54"/>
    </location>
    <ligand>
        <name>substrate</name>
    </ligand>
</feature>
<dbReference type="InterPro" id="IPR001048">
    <property type="entry name" value="Asp/Glu/Uridylate_kinase"/>
</dbReference>
<feature type="binding site" evidence="8">
    <location>
        <position position="14"/>
    </location>
    <ligand>
        <name>ATP</name>
        <dbReference type="ChEBI" id="CHEBI:30616"/>
    </ligand>
</feature>
<evidence type="ECO:0000259" key="9">
    <source>
        <dbReference type="SMART" id="SM00359"/>
    </source>
</evidence>
<dbReference type="Pfam" id="PF00696">
    <property type="entry name" value="AA_kinase"/>
    <property type="match status" value="1"/>
</dbReference>
<evidence type="ECO:0000256" key="3">
    <source>
        <dbReference type="ARBA" id="ARBA00022650"/>
    </source>
</evidence>
<feature type="binding site" evidence="8">
    <location>
        <begin position="173"/>
        <end position="174"/>
    </location>
    <ligand>
        <name>ATP</name>
        <dbReference type="ChEBI" id="CHEBI:30616"/>
    </ligand>
</feature>
<dbReference type="InterPro" id="IPR036393">
    <property type="entry name" value="AceGlu_kinase-like_sf"/>
</dbReference>
<evidence type="ECO:0000256" key="7">
    <source>
        <dbReference type="ARBA" id="ARBA00022840"/>
    </source>
</evidence>
<dbReference type="PANTHER" id="PTHR43654">
    <property type="entry name" value="GLUTAMATE 5-KINASE"/>
    <property type="match status" value="1"/>
</dbReference>
<dbReference type="InterPro" id="IPR036974">
    <property type="entry name" value="PUA_sf"/>
</dbReference>
<protein>
    <recommendedName>
        <fullName evidence="8">Glutamate 5-kinase</fullName>
        <ecNumber evidence="8">2.7.2.11</ecNumber>
    </recommendedName>
    <alternativeName>
        <fullName evidence="8">Gamma-glutamyl kinase</fullName>
        <shortName evidence="8">GK</shortName>
    </alternativeName>
</protein>
<dbReference type="PIRSF" id="PIRSF000729">
    <property type="entry name" value="GK"/>
    <property type="match status" value="1"/>
</dbReference>
<comment type="similarity">
    <text evidence="8">Belongs to the glutamate 5-kinase family.</text>
</comment>
<proteinExistence type="inferred from homology"/>
<keyword evidence="6 8" id="KW-0418">Kinase</keyword>
<organism evidence="10 11">
    <name type="scientific">Halopseudomonas pertucinogena</name>
    <dbReference type="NCBI Taxonomy" id="86175"/>
    <lineage>
        <taxon>Bacteria</taxon>
        <taxon>Pseudomonadati</taxon>
        <taxon>Pseudomonadota</taxon>
        <taxon>Gammaproteobacteria</taxon>
        <taxon>Pseudomonadales</taxon>
        <taxon>Pseudomonadaceae</taxon>
        <taxon>Halopseudomonas</taxon>
    </lineage>
</organism>
<dbReference type="SUPFAM" id="SSF53633">
    <property type="entry name" value="Carbamate kinase-like"/>
    <property type="match status" value="1"/>
</dbReference>
<dbReference type="EC" id="2.7.2.11" evidence="8"/>
<evidence type="ECO:0000256" key="8">
    <source>
        <dbReference type="HAMAP-Rule" id="MF_00456"/>
    </source>
</evidence>
<accession>A0ABQ2CQ49</accession>
<dbReference type="InterPro" id="IPR005715">
    <property type="entry name" value="Glu_5kinase/COase_Synthase"/>
</dbReference>
<dbReference type="NCBIfam" id="TIGR01027">
    <property type="entry name" value="proB"/>
    <property type="match status" value="1"/>
</dbReference>
<keyword evidence="3 8" id="KW-0641">Proline biosynthesis</keyword>
<evidence type="ECO:0000256" key="5">
    <source>
        <dbReference type="ARBA" id="ARBA00022741"/>
    </source>
</evidence>
<dbReference type="InterPro" id="IPR011529">
    <property type="entry name" value="Glu_5kinase"/>
</dbReference>
<feature type="domain" description="PUA" evidence="9">
    <location>
        <begin position="281"/>
        <end position="363"/>
    </location>
</feature>
<dbReference type="PROSITE" id="PS00902">
    <property type="entry name" value="GLUTAMATE_5_KINASE"/>
    <property type="match status" value="1"/>
</dbReference>
<dbReference type="SUPFAM" id="SSF88697">
    <property type="entry name" value="PUA domain-like"/>
    <property type="match status" value="1"/>
</dbReference>
<dbReference type="InterPro" id="IPR015947">
    <property type="entry name" value="PUA-like_sf"/>
</dbReference>
<evidence type="ECO:0000313" key="10">
    <source>
        <dbReference type="EMBL" id="GGJ00526.1"/>
    </source>
</evidence>
<dbReference type="CDD" id="cd04242">
    <property type="entry name" value="AAK_G5K_ProB"/>
    <property type="match status" value="1"/>
</dbReference>
<dbReference type="InterPro" id="IPR041739">
    <property type="entry name" value="G5K_ProB"/>
</dbReference>
<sequence>MRDKVTTARRWVIKIGSALLTADGRGLDRESMTVWVRQMVALRNSGVDVVLVSSGSIAAGMTRLGWKERPTSIHQLQAAAAVGQMDLVHAWEGSFEEHGFTTAQVLLTHDDLSDRKRYLNARSTLRSLLDLGVIPVINENDTVVTDEIRFGDNDTLGALVTNLVEADLLVILTDKDGLYTADPGRDPNAELIADAMADDPRLDAMAGGSAGALGRGGMQTKLRAARLAARSGASTVIVGGRIEQVINRLKAGEQVGTLLLPEKGMLAARKQWLAGHLQTRGRLLIDDGAVRALRSCSSLLPVGVKAVEGNFRRGEMVVCAALDGTEIARGLVNYGSQEASKILGQPSESIASILGYVDERELVHRDNMVLV</sequence>
<dbReference type="PROSITE" id="PS50890">
    <property type="entry name" value="PUA"/>
    <property type="match status" value="1"/>
</dbReference>
<reference evidence="11" key="1">
    <citation type="journal article" date="2019" name="Int. J. Syst. Evol. Microbiol.">
        <title>The Global Catalogue of Microorganisms (GCM) 10K type strain sequencing project: providing services to taxonomists for standard genome sequencing and annotation.</title>
        <authorList>
            <consortium name="The Broad Institute Genomics Platform"/>
            <consortium name="The Broad Institute Genome Sequencing Center for Infectious Disease"/>
            <person name="Wu L."/>
            <person name="Ma J."/>
        </authorList>
    </citation>
    <scope>NUCLEOTIDE SEQUENCE [LARGE SCALE GENOMIC DNA]</scope>
    <source>
        <strain evidence="11">JCM 11590</strain>
    </source>
</reference>
<dbReference type="Proteomes" id="UP000633263">
    <property type="component" value="Unassembled WGS sequence"/>
</dbReference>
<evidence type="ECO:0000256" key="4">
    <source>
        <dbReference type="ARBA" id="ARBA00022679"/>
    </source>
</evidence>
<keyword evidence="1 8" id="KW-0963">Cytoplasm</keyword>
<dbReference type="Gene3D" id="3.40.1160.10">
    <property type="entry name" value="Acetylglutamate kinase-like"/>
    <property type="match status" value="2"/>
</dbReference>
<comment type="subcellular location">
    <subcellularLocation>
        <location evidence="8">Cytoplasm</location>
    </subcellularLocation>
</comment>
<keyword evidence="7 8" id="KW-0067">ATP-binding</keyword>
<dbReference type="HAMAP" id="MF_00456">
    <property type="entry name" value="ProB"/>
    <property type="match status" value="1"/>
</dbReference>
<comment type="pathway">
    <text evidence="8">Amino-acid biosynthesis; L-proline biosynthesis; L-glutamate 5-semialdehyde from L-glutamate: step 1/2.</text>
</comment>
<comment type="caution">
    <text evidence="10">The sequence shown here is derived from an EMBL/GenBank/DDBJ whole genome shotgun (WGS) entry which is preliminary data.</text>
</comment>